<dbReference type="OrthoDB" id="755552at2"/>
<feature type="transmembrane region" description="Helical" evidence="1">
    <location>
        <begin position="112"/>
        <end position="137"/>
    </location>
</feature>
<sequence>MSESDKFLILFSLLTYSLGTYFIWFSRWNVLAHLNLGFAITAHVLPICFLNVFDQTSVNVVLLYRDILLVGAVFYLIGLFCGAGLPSLRVFGFSRTFDGNEIECFALVYKKIMVLMMVGVVGLFLSFLAMGFVPMFAQDPLAAKFFKGPYHDAYIRVAVLYRSSYMLLVSLVPVACILWYRAKNILIGALCFFAVVGIALSLTRAPAVFGVLTALGIYCASKGGKAFIAYLLLIVFIFPFGSAVFYLLGIFDNDLGIVELIAQGVPDISDHLLFLDAFVQHHQWTFGKTFWGGMVPGNFEWNPAVYALEITNGGEVSEISSGGFRLPVSIWGYSAFGWIGVVIVPLLSGIILGNCIGFCKQFAFKGNEVRFSIALLWLSVFGFFWSGFYVMSMYSIPKMLIAFFVVYNVRVVFEKRIAGAVF</sequence>
<name>A0A317N0H1_9GAMM</name>
<evidence type="ECO:0000313" key="2">
    <source>
        <dbReference type="EMBL" id="PWV65630.1"/>
    </source>
</evidence>
<dbReference type="EMBL" id="QGTJ01000001">
    <property type="protein sequence ID" value="PWV65630.1"/>
    <property type="molecule type" value="Genomic_DNA"/>
</dbReference>
<evidence type="ECO:0000256" key="1">
    <source>
        <dbReference type="SAM" id="Phobius"/>
    </source>
</evidence>
<feature type="transmembrane region" description="Helical" evidence="1">
    <location>
        <begin position="30"/>
        <end position="50"/>
    </location>
</feature>
<accession>A0A317N0H1</accession>
<keyword evidence="1" id="KW-0812">Transmembrane</keyword>
<comment type="caution">
    <text evidence="2">The sequence shown here is derived from an EMBL/GenBank/DDBJ whole genome shotgun (WGS) entry which is preliminary data.</text>
</comment>
<dbReference type="AlphaFoldDB" id="A0A317N0H1"/>
<feature type="transmembrane region" description="Helical" evidence="1">
    <location>
        <begin position="227"/>
        <end position="248"/>
    </location>
</feature>
<organism evidence="2 3">
    <name type="scientific">Plasticicumulans acidivorans</name>
    <dbReference type="NCBI Taxonomy" id="886464"/>
    <lineage>
        <taxon>Bacteria</taxon>
        <taxon>Pseudomonadati</taxon>
        <taxon>Pseudomonadota</taxon>
        <taxon>Gammaproteobacteria</taxon>
        <taxon>Candidatus Competibacteraceae</taxon>
        <taxon>Plasticicumulans</taxon>
    </lineage>
</organism>
<dbReference type="RefSeq" id="WP_146213200.1">
    <property type="nucleotide sequence ID" value="NZ_QGTJ01000001.1"/>
</dbReference>
<feature type="transmembrane region" description="Helical" evidence="1">
    <location>
        <begin position="371"/>
        <end position="390"/>
    </location>
</feature>
<proteinExistence type="predicted"/>
<keyword evidence="1" id="KW-0472">Membrane</keyword>
<feature type="transmembrane region" description="Helical" evidence="1">
    <location>
        <begin position="62"/>
        <end position="85"/>
    </location>
</feature>
<protein>
    <recommendedName>
        <fullName evidence="4">Oligosaccharide repeat unit polymerase</fullName>
    </recommendedName>
</protein>
<keyword evidence="3" id="KW-1185">Reference proteome</keyword>
<evidence type="ECO:0008006" key="4">
    <source>
        <dbReference type="Google" id="ProtNLM"/>
    </source>
</evidence>
<feature type="transmembrane region" description="Helical" evidence="1">
    <location>
        <begin position="7"/>
        <end position="24"/>
    </location>
</feature>
<keyword evidence="1" id="KW-1133">Transmembrane helix</keyword>
<reference evidence="2 3" key="1">
    <citation type="submission" date="2018-05" db="EMBL/GenBank/DDBJ databases">
        <title>Genomic Encyclopedia of Type Strains, Phase IV (KMG-IV): sequencing the most valuable type-strain genomes for metagenomic binning, comparative biology and taxonomic classification.</title>
        <authorList>
            <person name="Goeker M."/>
        </authorList>
    </citation>
    <scope>NUCLEOTIDE SEQUENCE [LARGE SCALE GENOMIC DNA]</scope>
    <source>
        <strain evidence="2 3">DSM 23606</strain>
    </source>
</reference>
<gene>
    <name evidence="2" type="ORF">C7443_101114</name>
</gene>
<evidence type="ECO:0000313" key="3">
    <source>
        <dbReference type="Proteomes" id="UP000246569"/>
    </source>
</evidence>
<dbReference type="Proteomes" id="UP000246569">
    <property type="component" value="Unassembled WGS sequence"/>
</dbReference>
<feature type="transmembrane region" description="Helical" evidence="1">
    <location>
        <begin position="186"/>
        <end position="215"/>
    </location>
</feature>
<feature type="transmembrane region" description="Helical" evidence="1">
    <location>
        <begin position="158"/>
        <end position="180"/>
    </location>
</feature>
<feature type="transmembrane region" description="Helical" evidence="1">
    <location>
        <begin position="335"/>
        <end position="359"/>
    </location>
</feature>